<dbReference type="InterPro" id="IPR016024">
    <property type="entry name" value="ARM-type_fold"/>
</dbReference>
<dbReference type="STRING" id="1314782.A0A165UTR7"/>
<dbReference type="AlphaFoldDB" id="A0A165UTR7"/>
<keyword evidence="6" id="KW-1185">Reference proteome</keyword>
<gene>
    <name evidence="5" type="ORF">NEOLEDRAFT_1160838</name>
</gene>
<evidence type="ECO:0000256" key="1">
    <source>
        <dbReference type="ARBA" id="ARBA00004123"/>
    </source>
</evidence>
<reference evidence="5 6" key="1">
    <citation type="journal article" date="2016" name="Mol. Biol. Evol.">
        <title>Comparative Genomics of Early-Diverging Mushroom-Forming Fungi Provides Insights into the Origins of Lignocellulose Decay Capabilities.</title>
        <authorList>
            <person name="Nagy L.G."/>
            <person name="Riley R."/>
            <person name="Tritt A."/>
            <person name="Adam C."/>
            <person name="Daum C."/>
            <person name="Floudas D."/>
            <person name="Sun H."/>
            <person name="Yadav J.S."/>
            <person name="Pangilinan J."/>
            <person name="Larsson K.H."/>
            <person name="Matsuura K."/>
            <person name="Barry K."/>
            <person name="Labutti K."/>
            <person name="Kuo R."/>
            <person name="Ohm R.A."/>
            <person name="Bhattacharya S.S."/>
            <person name="Shirouzu T."/>
            <person name="Yoshinaga Y."/>
            <person name="Martin F.M."/>
            <person name="Grigoriev I.V."/>
            <person name="Hibbett D.S."/>
        </authorList>
    </citation>
    <scope>NUCLEOTIDE SEQUENCE [LARGE SCALE GENOMIC DNA]</scope>
    <source>
        <strain evidence="5 6">HHB14362 ss-1</strain>
    </source>
</reference>
<dbReference type="InterPro" id="IPR007015">
    <property type="entry name" value="DNA_pol_V/MYBBP1A"/>
</dbReference>
<feature type="compositionally biased region" description="Acidic residues" evidence="4">
    <location>
        <begin position="646"/>
        <end position="678"/>
    </location>
</feature>
<dbReference type="OrthoDB" id="342531at2759"/>
<sequence length="920" mass="103165">MSTTLPLFWHLSSNNKKERIDASVKLIGALEQFQAQFIPKASPETTEDEEENSEKEEDALDTLNAQDVSYSIRRLIRGLASPRESSRLGFAVALTELLSRISTVTCSQIVSLIMDCSKTQGSMTGQEERDMLFARLFGLTSIIQSGLIVRDTPLPTSASFSTIASSLASYQEVMKQLIELGEKKSWLRESAWWTLGLTFDTLVRSSVLWKDDAIEATFDMIYEEKSWSPEKVAITVTLQDQYPQKDWRKHLSPTFKNPRILNTANLATLAKILKESASDEDGETGLKAAASGAWKPQVHYVWDIILDALLPAEASTKQPQGSLQEFFRIVVDDSLFAATSSAERKYWGFQVFGKALRHVDASDMPMLFTKNFMRCWINHLSKQDRYLHKVAKQVATEMQSIVQKNPTMGFTLILQLTGVHGNRQFDKLTRTKTVESILTSMDADEIKNYIDYLLGQVNEEVTETTDVQAVNSRRLWIVDQLSALIRNGTVPKQDEWISTVLEWLTIHGLFEIKKTSEKSSYLASEEQGDLIQGAKALIQATLIYQLCNAGEEDGPRAEALESCLKAASRLLESRKKDKKRRKSEAAEELPLPVDVFVDTIIGFLEEPSSYMRAVANHSFTRLSHCVQESTIDLILAQLERRNPSELLEDNDEAISADGEDAFDDEDSAKDDGSSAEDESDKKGSEVEEPDLELRKKVEATLEASGVKPTAEDSEEDSEEETMDDDQMMALDEQLAAVFKTRTAEAKKGKDVNAQREASHFKNRVLDLVDILVKTNPGSSFIIKDEEHLSRKAGGLLRSRIGKLKEVPSKVEAEQASKLLGDLHSQARRVRSAEILASFSQCSVAEITVLTAYRESLTDFVSRKSSSLNARFFQDFIRHFPSSAWQLRNAMLEVIEKAVNTQARSLESFDGRRTVLSIIIL</sequence>
<evidence type="ECO:0008006" key="7">
    <source>
        <dbReference type="Google" id="ProtNLM"/>
    </source>
</evidence>
<comment type="similarity">
    <text evidence="2">Belongs to the MYBBP1A family.</text>
</comment>
<dbReference type="InParanoid" id="A0A165UTR7"/>
<dbReference type="EMBL" id="KV425556">
    <property type="protein sequence ID" value="KZT28691.1"/>
    <property type="molecule type" value="Genomic_DNA"/>
</dbReference>
<dbReference type="Proteomes" id="UP000076761">
    <property type="component" value="Unassembled WGS sequence"/>
</dbReference>
<dbReference type="Pfam" id="PF04931">
    <property type="entry name" value="DNA_pol_phi"/>
    <property type="match status" value="2"/>
</dbReference>
<feature type="compositionally biased region" description="Acidic residues" evidence="4">
    <location>
        <begin position="45"/>
        <end position="60"/>
    </location>
</feature>
<organism evidence="5 6">
    <name type="scientific">Neolentinus lepideus HHB14362 ss-1</name>
    <dbReference type="NCBI Taxonomy" id="1314782"/>
    <lineage>
        <taxon>Eukaryota</taxon>
        <taxon>Fungi</taxon>
        <taxon>Dikarya</taxon>
        <taxon>Basidiomycota</taxon>
        <taxon>Agaricomycotina</taxon>
        <taxon>Agaricomycetes</taxon>
        <taxon>Gloeophyllales</taxon>
        <taxon>Gloeophyllaceae</taxon>
        <taxon>Neolentinus</taxon>
    </lineage>
</organism>
<evidence type="ECO:0000313" key="6">
    <source>
        <dbReference type="Proteomes" id="UP000076761"/>
    </source>
</evidence>
<dbReference type="GO" id="GO:0005730">
    <property type="term" value="C:nucleolus"/>
    <property type="evidence" value="ECO:0007669"/>
    <property type="project" value="InterPro"/>
</dbReference>
<name>A0A165UTR7_9AGAM</name>
<feature type="region of interest" description="Disordered" evidence="4">
    <location>
        <begin position="646"/>
        <end position="725"/>
    </location>
</feature>
<feature type="compositionally biased region" description="Basic and acidic residues" evidence="4">
    <location>
        <begin position="679"/>
        <end position="699"/>
    </location>
</feature>
<evidence type="ECO:0000313" key="5">
    <source>
        <dbReference type="EMBL" id="KZT28691.1"/>
    </source>
</evidence>
<evidence type="ECO:0000256" key="4">
    <source>
        <dbReference type="SAM" id="MobiDB-lite"/>
    </source>
</evidence>
<dbReference type="SUPFAM" id="SSF48371">
    <property type="entry name" value="ARM repeat"/>
    <property type="match status" value="1"/>
</dbReference>
<evidence type="ECO:0000256" key="3">
    <source>
        <dbReference type="ARBA" id="ARBA00023242"/>
    </source>
</evidence>
<dbReference type="GO" id="GO:0006355">
    <property type="term" value="P:regulation of DNA-templated transcription"/>
    <property type="evidence" value="ECO:0007669"/>
    <property type="project" value="InterPro"/>
</dbReference>
<accession>A0A165UTR7</accession>
<feature type="compositionally biased region" description="Acidic residues" evidence="4">
    <location>
        <begin position="711"/>
        <end position="725"/>
    </location>
</feature>
<dbReference type="GO" id="GO:0000182">
    <property type="term" value="F:rDNA binding"/>
    <property type="evidence" value="ECO:0007669"/>
    <property type="project" value="TreeGrafter"/>
</dbReference>
<protein>
    <recommendedName>
        <fullName evidence="7">DNA polymerase V</fullName>
    </recommendedName>
</protein>
<dbReference type="PANTHER" id="PTHR13213:SF2">
    <property type="entry name" value="MYB-BINDING PROTEIN 1A"/>
    <property type="match status" value="1"/>
</dbReference>
<proteinExistence type="inferred from homology"/>
<dbReference type="PANTHER" id="PTHR13213">
    <property type="entry name" value="MYB-BINDING PROTEIN 1A FAMILY MEMBER"/>
    <property type="match status" value="1"/>
</dbReference>
<feature type="region of interest" description="Disordered" evidence="4">
    <location>
        <begin position="38"/>
        <end position="60"/>
    </location>
</feature>
<keyword evidence="3" id="KW-0539">Nucleus</keyword>
<dbReference type="FunCoup" id="A0A165UTR7">
    <property type="interactions" value="435"/>
</dbReference>
<comment type="subcellular location">
    <subcellularLocation>
        <location evidence="1">Nucleus</location>
    </subcellularLocation>
</comment>
<evidence type="ECO:0000256" key="2">
    <source>
        <dbReference type="ARBA" id="ARBA00006809"/>
    </source>
</evidence>